<dbReference type="InterPro" id="IPR041657">
    <property type="entry name" value="HTH_17"/>
</dbReference>
<sequence length="95" mass="10145">MTPGVAHLAAAIAAALEDPDFAAVVSQQRRSPSRPSSMLSEPMLDAATVAGLLGIPTKTVHQYAREGRLPSYKVGRRTMFVRREVEAAVSAGQLR</sequence>
<gene>
    <name evidence="2" type="ORF">FSW04_17620</name>
</gene>
<dbReference type="KEGG" id="bsol:FSW04_17620"/>
<dbReference type="EMBL" id="CP042430">
    <property type="protein sequence ID" value="QEC49217.1"/>
    <property type="molecule type" value="Genomic_DNA"/>
</dbReference>
<dbReference type="Proteomes" id="UP000321805">
    <property type="component" value="Chromosome"/>
</dbReference>
<name>A0A5B8U8E0_9ACTN</name>
<evidence type="ECO:0000259" key="1">
    <source>
        <dbReference type="Pfam" id="PF12728"/>
    </source>
</evidence>
<evidence type="ECO:0000313" key="2">
    <source>
        <dbReference type="EMBL" id="QEC49217.1"/>
    </source>
</evidence>
<dbReference type="NCBIfam" id="TIGR01764">
    <property type="entry name" value="excise"/>
    <property type="match status" value="1"/>
</dbReference>
<keyword evidence="3" id="KW-1185">Reference proteome</keyword>
<protein>
    <submittedName>
        <fullName evidence="2">Helix-turn-helix domain-containing protein</fullName>
    </submittedName>
</protein>
<dbReference type="SUPFAM" id="SSF46955">
    <property type="entry name" value="Putative DNA-binding domain"/>
    <property type="match status" value="1"/>
</dbReference>
<dbReference type="GO" id="GO:0003677">
    <property type="term" value="F:DNA binding"/>
    <property type="evidence" value="ECO:0007669"/>
    <property type="project" value="InterPro"/>
</dbReference>
<proteinExistence type="predicted"/>
<dbReference type="OrthoDB" id="3401953at2"/>
<dbReference type="InterPro" id="IPR010093">
    <property type="entry name" value="SinI_DNA-bd"/>
</dbReference>
<dbReference type="AlphaFoldDB" id="A0A5B8U8E0"/>
<dbReference type="RefSeq" id="WP_146921580.1">
    <property type="nucleotide sequence ID" value="NZ_CP042430.1"/>
</dbReference>
<feature type="domain" description="Helix-turn-helix" evidence="1">
    <location>
        <begin position="43"/>
        <end position="88"/>
    </location>
</feature>
<accession>A0A5B8U8E0</accession>
<organism evidence="2 3">
    <name type="scientific">Baekduia soli</name>
    <dbReference type="NCBI Taxonomy" id="496014"/>
    <lineage>
        <taxon>Bacteria</taxon>
        <taxon>Bacillati</taxon>
        <taxon>Actinomycetota</taxon>
        <taxon>Thermoleophilia</taxon>
        <taxon>Solirubrobacterales</taxon>
        <taxon>Baekduiaceae</taxon>
        <taxon>Baekduia</taxon>
    </lineage>
</organism>
<dbReference type="Pfam" id="PF12728">
    <property type="entry name" value="HTH_17"/>
    <property type="match status" value="1"/>
</dbReference>
<dbReference type="InterPro" id="IPR009061">
    <property type="entry name" value="DNA-bd_dom_put_sf"/>
</dbReference>
<evidence type="ECO:0000313" key="3">
    <source>
        <dbReference type="Proteomes" id="UP000321805"/>
    </source>
</evidence>
<reference evidence="2 3" key="1">
    <citation type="journal article" date="2018" name="J. Microbiol.">
        <title>Baekduia soli gen. nov., sp. nov., a novel bacterium isolated from the soil of Baekdu Mountain and proposal of a novel family name, Baekduiaceae fam. nov.</title>
        <authorList>
            <person name="An D.S."/>
            <person name="Siddiqi M.Z."/>
            <person name="Kim K.H."/>
            <person name="Yu H.S."/>
            <person name="Im W.T."/>
        </authorList>
    </citation>
    <scope>NUCLEOTIDE SEQUENCE [LARGE SCALE GENOMIC DNA]</scope>
    <source>
        <strain evidence="2 3">BR7-21</strain>
    </source>
</reference>